<reference evidence="7" key="1">
    <citation type="journal article" date="2019" name="Int. J. Syst. Evol. Microbiol.">
        <title>The Global Catalogue of Microorganisms (GCM) 10K type strain sequencing project: providing services to taxonomists for standard genome sequencing and annotation.</title>
        <authorList>
            <consortium name="The Broad Institute Genomics Platform"/>
            <consortium name="The Broad Institute Genome Sequencing Center for Infectious Disease"/>
            <person name="Wu L."/>
            <person name="Ma J."/>
        </authorList>
    </citation>
    <scope>NUCLEOTIDE SEQUENCE [LARGE SCALE GENOMIC DNA]</scope>
    <source>
        <strain evidence="7">CGMCC 4.7645</strain>
    </source>
</reference>
<comment type="similarity">
    <text evidence="1">Belongs to the HIBADH-related family.</text>
</comment>
<evidence type="ECO:0000256" key="3">
    <source>
        <dbReference type="ARBA" id="ARBA00023027"/>
    </source>
</evidence>
<dbReference type="Pfam" id="PF14833">
    <property type="entry name" value="NAD_binding_11"/>
    <property type="match status" value="1"/>
</dbReference>
<sequence length="278" mass="29554">MHVAIIGMGKMGSAVAHRLLDTGHTVSAWNRTPGRIDQLLQRGVRELPSPDLGDESIEGVLVCLADDRSLLEVAAPQGKCRPSWKRTLVASSATVSPAALAKLNDLYGDRFVAAPIVGAPHAVRSGTATFIIGGGSAARSGFTPVWDQFEGPWDVGNDPHRASVVKLLHNNLLLSELAVVAETVRVGRLAGVDDTTLKAMLEETPMLPAGLRNRLDSLFDPAHPGWFTSPLAAKDLGLVLGLAPDGTRLPVTQAARESYLLAEREGWDQADITAVVEL</sequence>
<evidence type="ECO:0000313" key="7">
    <source>
        <dbReference type="Proteomes" id="UP001597417"/>
    </source>
</evidence>
<name>A0ABW5FIU4_9PSEU</name>
<evidence type="ECO:0000313" key="6">
    <source>
        <dbReference type="EMBL" id="MFD2414924.1"/>
    </source>
</evidence>
<dbReference type="Pfam" id="PF03446">
    <property type="entry name" value="NAD_binding_2"/>
    <property type="match status" value="1"/>
</dbReference>
<dbReference type="EMBL" id="JBHUKR010000002">
    <property type="protein sequence ID" value="MFD2414924.1"/>
    <property type="molecule type" value="Genomic_DNA"/>
</dbReference>
<dbReference type="Gene3D" id="1.10.1040.10">
    <property type="entry name" value="N-(1-d-carboxylethyl)-l-norvaline Dehydrogenase, domain 2"/>
    <property type="match status" value="1"/>
</dbReference>
<dbReference type="InterPro" id="IPR008927">
    <property type="entry name" value="6-PGluconate_DH-like_C_sf"/>
</dbReference>
<organism evidence="6 7">
    <name type="scientific">Amycolatopsis pigmentata</name>
    <dbReference type="NCBI Taxonomy" id="450801"/>
    <lineage>
        <taxon>Bacteria</taxon>
        <taxon>Bacillati</taxon>
        <taxon>Actinomycetota</taxon>
        <taxon>Actinomycetes</taxon>
        <taxon>Pseudonocardiales</taxon>
        <taxon>Pseudonocardiaceae</taxon>
        <taxon>Amycolatopsis</taxon>
    </lineage>
</organism>
<dbReference type="GO" id="GO:0016491">
    <property type="term" value="F:oxidoreductase activity"/>
    <property type="evidence" value="ECO:0007669"/>
    <property type="project" value="UniProtKB-KW"/>
</dbReference>
<protein>
    <submittedName>
        <fullName evidence="6">NAD(P)-dependent oxidoreductase</fullName>
        <ecNumber evidence="6">1.1.-.-</ecNumber>
    </submittedName>
</protein>
<dbReference type="InterPro" id="IPR036291">
    <property type="entry name" value="NAD(P)-bd_dom_sf"/>
</dbReference>
<dbReference type="InterPro" id="IPR015815">
    <property type="entry name" value="HIBADH-related"/>
</dbReference>
<dbReference type="InterPro" id="IPR006115">
    <property type="entry name" value="6PGDH_NADP-bd"/>
</dbReference>
<dbReference type="InterPro" id="IPR013328">
    <property type="entry name" value="6PGD_dom2"/>
</dbReference>
<evidence type="ECO:0000256" key="1">
    <source>
        <dbReference type="ARBA" id="ARBA00009080"/>
    </source>
</evidence>
<gene>
    <name evidence="6" type="ORF">ACFSXZ_01125</name>
</gene>
<feature type="domain" description="3-hydroxyisobutyrate dehydrogenase-like NAD-binding" evidence="5">
    <location>
        <begin position="162"/>
        <end position="277"/>
    </location>
</feature>
<proteinExistence type="inferred from homology"/>
<dbReference type="InterPro" id="IPR029154">
    <property type="entry name" value="HIBADH-like_NADP-bd"/>
</dbReference>
<dbReference type="EC" id="1.1.-.-" evidence="6"/>
<dbReference type="PIRSF" id="PIRSF000103">
    <property type="entry name" value="HIBADH"/>
    <property type="match status" value="1"/>
</dbReference>
<feature type="domain" description="6-phosphogluconate dehydrogenase NADP-binding" evidence="4">
    <location>
        <begin position="3"/>
        <end position="146"/>
    </location>
</feature>
<keyword evidence="7" id="KW-1185">Reference proteome</keyword>
<dbReference type="RefSeq" id="WP_378260230.1">
    <property type="nucleotide sequence ID" value="NZ_JBHUKR010000002.1"/>
</dbReference>
<keyword evidence="2 6" id="KW-0560">Oxidoreductase</keyword>
<dbReference type="Gene3D" id="3.40.50.720">
    <property type="entry name" value="NAD(P)-binding Rossmann-like Domain"/>
    <property type="match status" value="1"/>
</dbReference>
<dbReference type="Proteomes" id="UP001597417">
    <property type="component" value="Unassembled WGS sequence"/>
</dbReference>
<dbReference type="PANTHER" id="PTHR43580">
    <property type="entry name" value="OXIDOREDUCTASE GLYR1-RELATED"/>
    <property type="match status" value="1"/>
</dbReference>
<evidence type="ECO:0000259" key="4">
    <source>
        <dbReference type="Pfam" id="PF03446"/>
    </source>
</evidence>
<accession>A0ABW5FIU4</accession>
<dbReference type="SUPFAM" id="SSF51735">
    <property type="entry name" value="NAD(P)-binding Rossmann-fold domains"/>
    <property type="match status" value="1"/>
</dbReference>
<dbReference type="SUPFAM" id="SSF48179">
    <property type="entry name" value="6-phosphogluconate dehydrogenase C-terminal domain-like"/>
    <property type="match status" value="1"/>
</dbReference>
<comment type="caution">
    <text evidence="6">The sequence shown here is derived from an EMBL/GenBank/DDBJ whole genome shotgun (WGS) entry which is preliminary data.</text>
</comment>
<dbReference type="PANTHER" id="PTHR43580:SF2">
    <property type="entry name" value="CYTOKINE-LIKE NUCLEAR FACTOR N-PAC"/>
    <property type="match status" value="1"/>
</dbReference>
<evidence type="ECO:0000259" key="5">
    <source>
        <dbReference type="Pfam" id="PF14833"/>
    </source>
</evidence>
<dbReference type="InterPro" id="IPR051265">
    <property type="entry name" value="HIBADH-related_NP60_sf"/>
</dbReference>
<evidence type="ECO:0000256" key="2">
    <source>
        <dbReference type="ARBA" id="ARBA00023002"/>
    </source>
</evidence>
<keyword evidence="3" id="KW-0520">NAD</keyword>